<dbReference type="GeneTree" id="ENSGT01020000230338"/>
<keyword evidence="1" id="KW-0430">Lectin</keyword>
<sequence length="208" mass="23868">PHAQSTYYLSGGSFSALINTTMKRYYRLTAVCLGLLCVILLAAITVLWVKFNNLTVQRDQLQTSYTNLTIERDQLQTSYTSLTIERDQSFYYISTEKKSWSESRKDCKERGADLVIINSREEQEFISKAFGSSEAWIGLTDMEKERDWKWVDNSRLTTVFWWKGEPNDHGGNEDCAITGYKGAGSERLSTWADYPCNHPVVGICEKRI</sequence>
<dbReference type="InterPro" id="IPR050111">
    <property type="entry name" value="C-type_lectin/snaclec_domain"/>
</dbReference>
<proteinExistence type="predicted"/>
<dbReference type="InterPro" id="IPR016187">
    <property type="entry name" value="CTDL_fold"/>
</dbReference>
<evidence type="ECO:0000256" key="1">
    <source>
        <dbReference type="ARBA" id="ARBA00022734"/>
    </source>
</evidence>
<keyword evidence="2" id="KW-0472">Membrane</keyword>
<dbReference type="GO" id="GO:0030246">
    <property type="term" value="F:carbohydrate binding"/>
    <property type="evidence" value="ECO:0007669"/>
    <property type="project" value="UniProtKB-KW"/>
</dbReference>
<dbReference type="Ensembl" id="ENSPNAT00000024160.2">
    <property type="protein sequence ID" value="ENSPNAP00000015840.2"/>
    <property type="gene ID" value="ENSPNAG00000011184.2"/>
</dbReference>
<dbReference type="InterPro" id="IPR033989">
    <property type="entry name" value="CD209-like_CTLD"/>
</dbReference>
<dbReference type="PROSITE" id="PS50041">
    <property type="entry name" value="C_TYPE_LECTIN_2"/>
    <property type="match status" value="1"/>
</dbReference>
<dbReference type="InterPro" id="IPR001304">
    <property type="entry name" value="C-type_lectin-like"/>
</dbReference>
<dbReference type="Gene3D" id="3.10.100.10">
    <property type="entry name" value="Mannose-Binding Protein A, subunit A"/>
    <property type="match status" value="1"/>
</dbReference>
<dbReference type="AlphaFoldDB" id="A0A3B4CWV1"/>
<dbReference type="SUPFAM" id="SSF56436">
    <property type="entry name" value="C-type lectin-like"/>
    <property type="match status" value="1"/>
</dbReference>
<evidence type="ECO:0000259" key="3">
    <source>
        <dbReference type="PROSITE" id="PS50041"/>
    </source>
</evidence>
<keyword evidence="5" id="KW-1185">Reference proteome</keyword>
<organism evidence="4 5">
    <name type="scientific">Pygocentrus nattereri</name>
    <name type="common">Red-bellied piranha</name>
    <dbReference type="NCBI Taxonomy" id="42514"/>
    <lineage>
        <taxon>Eukaryota</taxon>
        <taxon>Metazoa</taxon>
        <taxon>Chordata</taxon>
        <taxon>Craniata</taxon>
        <taxon>Vertebrata</taxon>
        <taxon>Euteleostomi</taxon>
        <taxon>Actinopterygii</taxon>
        <taxon>Neopterygii</taxon>
        <taxon>Teleostei</taxon>
        <taxon>Ostariophysi</taxon>
        <taxon>Characiformes</taxon>
        <taxon>Characoidei</taxon>
        <taxon>Pygocentrus</taxon>
    </lineage>
</organism>
<protein>
    <recommendedName>
        <fullName evidence="3">C-type lectin domain-containing protein</fullName>
    </recommendedName>
</protein>
<dbReference type="SMART" id="SM00034">
    <property type="entry name" value="CLECT"/>
    <property type="match status" value="1"/>
</dbReference>
<dbReference type="CDD" id="cd03590">
    <property type="entry name" value="CLECT_DC-SIGN_like"/>
    <property type="match status" value="1"/>
</dbReference>
<dbReference type="InterPro" id="IPR016186">
    <property type="entry name" value="C-type_lectin-like/link_sf"/>
</dbReference>
<evidence type="ECO:0000313" key="5">
    <source>
        <dbReference type="Proteomes" id="UP001501920"/>
    </source>
</evidence>
<name>A0A3B4CWV1_PYGNA</name>
<evidence type="ECO:0000256" key="2">
    <source>
        <dbReference type="SAM" id="Phobius"/>
    </source>
</evidence>
<keyword evidence="2" id="KW-1133">Transmembrane helix</keyword>
<feature type="domain" description="C-type lectin" evidence="3">
    <location>
        <begin position="86"/>
        <end position="205"/>
    </location>
</feature>
<dbReference type="Pfam" id="PF00059">
    <property type="entry name" value="Lectin_C"/>
    <property type="match status" value="1"/>
</dbReference>
<dbReference type="PANTHER" id="PTHR22803">
    <property type="entry name" value="MANNOSE, PHOSPHOLIPASE, LECTIN RECEPTOR RELATED"/>
    <property type="match status" value="1"/>
</dbReference>
<keyword evidence="2" id="KW-0812">Transmembrane</keyword>
<reference evidence="4" key="3">
    <citation type="submission" date="2025-09" db="UniProtKB">
        <authorList>
            <consortium name="Ensembl"/>
        </authorList>
    </citation>
    <scope>IDENTIFICATION</scope>
</reference>
<reference evidence="4 5" key="1">
    <citation type="submission" date="2020-10" db="EMBL/GenBank/DDBJ databases">
        <title>Pygocentrus nattereri (red-bellied piranha) genome, fPygNat1, primary haplotype.</title>
        <authorList>
            <person name="Myers G."/>
            <person name="Meyer A."/>
            <person name="Karagic N."/>
            <person name="Pippel M."/>
            <person name="Winkler S."/>
            <person name="Tracey A."/>
            <person name="Wood J."/>
            <person name="Formenti G."/>
            <person name="Howe K."/>
            <person name="Fedrigo O."/>
            <person name="Jarvis E.D."/>
        </authorList>
    </citation>
    <scope>NUCLEOTIDE SEQUENCE [LARGE SCALE GENOMIC DNA]</scope>
</reference>
<feature type="transmembrane region" description="Helical" evidence="2">
    <location>
        <begin position="25"/>
        <end position="49"/>
    </location>
</feature>
<evidence type="ECO:0000313" key="4">
    <source>
        <dbReference type="Ensembl" id="ENSPNAP00000015840.2"/>
    </source>
</evidence>
<accession>A0A3B4CWV1</accession>
<reference evidence="4" key="2">
    <citation type="submission" date="2025-08" db="UniProtKB">
        <authorList>
            <consortium name="Ensembl"/>
        </authorList>
    </citation>
    <scope>IDENTIFICATION</scope>
</reference>
<dbReference type="Gene3D" id="1.20.5.400">
    <property type="match status" value="1"/>
</dbReference>
<dbReference type="Proteomes" id="UP001501920">
    <property type="component" value="Chromosome 22"/>
</dbReference>